<proteinExistence type="predicted"/>
<name>A0AAD7W814_9TELE</name>
<organism evidence="2 3">
    <name type="scientific">Aldrovandia affinis</name>
    <dbReference type="NCBI Taxonomy" id="143900"/>
    <lineage>
        <taxon>Eukaryota</taxon>
        <taxon>Metazoa</taxon>
        <taxon>Chordata</taxon>
        <taxon>Craniata</taxon>
        <taxon>Vertebrata</taxon>
        <taxon>Euteleostomi</taxon>
        <taxon>Actinopterygii</taxon>
        <taxon>Neopterygii</taxon>
        <taxon>Teleostei</taxon>
        <taxon>Notacanthiformes</taxon>
        <taxon>Halosauridae</taxon>
        <taxon>Aldrovandia</taxon>
    </lineage>
</organism>
<protein>
    <submittedName>
        <fullName evidence="2">Uncharacterized protein</fullName>
    </submittedName>
</protein>
<dbReference type="Proteomes" id="UP001221898">
    <property type="component" value="Unassembled WGS sequence"/>
</dbReference>
<reference evidence="2" key="1">
    <citation type="journal article" date="2023" name="Science">
        <title>Genome structures resolve the early diversification of teleost fishes.</title>
        <authorList>
            <person name="Parey E."/>
            <person name="Louis A."/>
            <person name="Montfort J."/>
            <person name="Bouchez O."/>
            <person name="Roques C."/>
            <person name="Iampietro C."/>
            <person name="Lluch J."/>
            <person name="Castinel A."/>
            <person name="Donnadieu C."/>
            <person name="Desvignes T."/>
            <person name="Floi Bucao C."/>
            <person name="Jouanno E."/>
            <person name="Wen M."/>
            <person name="Mejri S."/>
            <person name="Dirks R."/>
            <person name="Jansen H."/>
            <person name="Henkel C."/>
            <person name="Chen W.J."/>
            <person name="Zahm M."/>
            <person name="Cabau C."/>
            <person name="Klopp C."/>
            <person name="Thompson A.W."/>
            <person name="Robinson-Rechavi M."/>
            <person name="Braasch I."/>
            <person name="Lecointre G."/>
            <person name="Bobe J."/>
            <person name="Postlethwait J.H."/>
            <person name="Berthelot C."/>
            <person name="Roest Crollius H."/>
            <person name="Guiguen Y."/>
        </authorList>
    </citation>
    <scope>NUCLEOTIDE SEQUENCE</scope>
    <source>
        <strain evidence="2">NC1722</strain>
    </source>
</reference>
<dbReference type="AlphaFoldDB" id="A0AAD7W814"/>
<accession>A0AAD7W814</accession>
<feature type="region of interest" description="Disordered" evidence="1">
    <location>
        <begin position="66"/>
        <end position="105"/>
    </location>
</feature>
<keyword evidence="3" id="KW-1185">Reference proteome</keyword>
<dbReference type="EMBL" id="JAINUG010000223">
    <property type="protein sequence ID" value="KAJ8386773.1"/>
    <property type="molecule type" value="Genomic_DNA"/>
</dbReference>
<sequence>MRSIVQGAIKKQPGRVRVRSWKQTEGADWLNHCLGHTDPGPHWDTEPGRAVFHCAGSRLRCVRPIAPQVRSRTDGGPGGGCSHSATGRPVPRRAGSPRPPISDRVTAEKYGFAGTSCSAGM</sequence>
<evidence type="ECO:0000313" key="3">
    <source>
        <dbReference type="Proteomes" id="UP001221898"/>
    </source>
</evidence>
<comment type="caution">
    <text evidence="2">The sequence shown here is derived from an EMBL/GenBank/DDBJ whole genome shotgun (WGS) entry which is preliminary data.</text>
</comment>
<gene>
    <name evidence="2" type="ORF">AAFF_G00167220</name>
</gene>
<evidence type="ECO:0000313" key="2">
    <source>
        <dbReference type="EMBL" id="KAJ8386773.1"/>
    </source>
</evidence>
<evidence type="ECO:0000256" key="1">
    <source>
        <dbReference type="SAM" id="MobiDB-lite"/>
    </source>
</evidence>